<reference evidence="10" key="1">
    <citation type="journal article" date="2021" name="PeerJ">
        <title>Extensive microbial diversity within the chicken gut microbiome revealed by metagenomics and culture.</title>
        <authorList>
            <person name="Gilroy R."/>
            <person name="Ravi A."/>
            <person name="Getino M."/>
            <person name="Pursley I."/>
            <person name="Horton D.L."/>
            <person name="Alikhan N.F."/>
            <person name="Baker D."/>
            <person name="Gharbi K."/>
            <person name="Hall N."/>
            <person name="Watson M."/>
            <person name="Adriaenssens E.M."/>
            <person name="Foster-Nyarko E."/>
            <person name="Jarju S."/>
            <person name="Secka A."/>
            <person name="Antonio M."/>
            <person name="Oren A."/>
            <person name="Chaudhuri R.R."/>
            <person name="La Ragione R."/>
            <person name="Hildebrand F."/>
            <person name="Pallen M.J."/>
        </authorList>
    </citation>
    <scope>NUCLEOTIDE SEQUENCE</scope>
    <source>
        <strain evidence="10">USAMLcec3-2134</strain>
    </source>
</reference>
<comment type="similarity">
    <text evidence="2">Belongs to the glycosyl hydrolase 29 family.</text>
</comment>
<evidence type="ECO:0000256" key="5">
    <source>
        <dbReference type="ARBA" id="ARBA00022801"/>
    </source>
</evidence>
<dbReference type="InterPro" id="IPR017853">
    <property type="entry name" value="GH"/>
</dbReference>
<keyword evidence="8" id="KW-0812">Transmembrane</keyword>
<dbReference type="PANTHER" id="PTHR10030:SF37">
    <property type="entry name" value="ALPHA-L-FUCOSIDASE-RELATED"/>
    <property type="match status" value="1"/>
</dbReference>
<protein>
    <recommendedName>
        <fullName evidence="3">alpha-L-fucosidase</fullName>
        <ecNumber evidence="3">3.2.1.51</ecNumber>
    </recommendedName>
</protein>
<dbReference type="SUPFAM" id="SSF51445">
    <property type="entry name" value="(Trans)glycosidases"/>
    <property type="match status" value="1"/>
</dbReference>
<dbReference type="InterPro" id="IPR016286">
    <property type="entry name" value="FUC_metazoa-typ"/>
</dbReference>
<reference evidence="10" key="2">
    <citation type="submission" date="2021-04" db="EMBL/GenBank/DDBJ databases">
        <authorList>
            <person name="Gilroy R."/>
        </authorList>
    </citation>
    <scope>NUCLEOTIDE SEQUENCE</scope>
    <source>
        <strain evidence="10">USAMLcec3-2134</strain>
    </source>
</reference>
<evidence type="ECO:0000259" key="9">
    <source>
        <dbReference type="Pfam" id="PF01120"/>
    </source>
</evidence>
<dbReference type="PIRSF" id="PIRSF001092">
    <property type="entry name" value="Alpha-L-fucosidase"/>
    <property type="match status" value="1"/>
</dbReference>
<dbReference type="GO" id="GO:0006004">
    <property type="term" value="P:fucose metabolic process"/>
    <property type="evidence" value="ECO:0007669"/>
    <property type="project" value="InterPro"/>
</dbReference>
<evidence type="ECO:0000256" key="4">
    <source>
        <dbReference type="ARBA" id="ARBA00022729"/>
    </source>
</evidence>
<evidence type="ECO:0000313" key="11">
    <source>
        <dbReference type="Proteomes" id="UP000886883"/>
    </source>
</evidence>
<name>A0A9D2SDL8_9FIRM</name>
<dbReference type="EC" id="3.2.1.51" evidence="3"/>
<feature type="site" description="May be important for catalysis" evidence="7">
    <location>
        <position position="269"/>
    </location>
</feature>
<evidence type="ECO:0000256" key="8">
    <source>
        <dbReference type="SAM" id="Phobius"/>
    </source>
</evidence>
<dbReference type="Proteomes" id="UP000886883">
    <property type="component" value="Unassembled WGS sequence"/>
</dbReference>
<keyword evidence="5" id="KW-0378">Hydrolase</keyword>
<feature type="transmembrane region" description="Helical" evidence="8">
    <location>
        <begin position="21"/>
        <end position="40"/>
    </location>
</feature>
<dbReference type="InterPro" id="IPR000933">
    <property type="entry name" value="Glyco_hydro_29"/>
</dbReference>
<evidence type="ECO:0000256" key="1">
    <source>
        <dbReference type="ARBA" id="ARBA00004071"/>
    </source>
</evidence>
<dbReference type="EMBL" id="DWXE01000040">
    <property type="protein sequence ID" value="HJB91939.1"/>
    <property type="molecule type" value="Genomic_DNA"/>
</dbReference>
<dbReference type="GO" id="GO:0016139">
    <property type="term" value="P:glycoside catabolic process"/>
    <property type="evidence" value="ECO:0007669"/>
    <property type="project" value="TreeGrafter"/>
</dbReference>
<dbReference type="GO" id="GO:0005764">
    <property type="term" value="C:lysosome"/>
    <property type="evidence" value="ECO:0007669"/>
    <property type="project" value="TreeGrafter"/>
</dbReference>
<evidence type="ECO:0000313" key="10">
    <source>
        <dbReference type="EMBL" id="HJB91939.1"/>
    </source>
</evidence>
<keyword evidence="4" id="KW-0732">Signal</keyword>
<evidence type="ECO:0000256" key="2">
    <source>
        <dbReference type="ARBA" id="ARBA00007951"/>
    </source>
</evidence>
<accession>A0A9D2SDL8</accession>
<dbReference type="Gene3D" id="3.20.20.80">
    <property type="entry name" value="Glycosidases"/>
    <property type="match status" value="1"/>
</dbReference>
<sequence>MKRQKKEDIFRRTEWFRNDRFGLFIHWGLYSIPAAGEWMMSERRMSAEEYRPYFDQFDPVDFDPKVWARLAKEAGMRYAVLTAKHHDGFCLFDSALTDYKATNTKAGRDLVREFLDAFRAEGLKVGLYFSVIDWHHPDFPKFSDRHHPMRGNPAYADEKVDFDRYLEYMHGQVKELVSGYGKLDLMWFDFSYDDMTGETWKGEELIDLVRAYQPDIVLDNRLEGSSEYNGSIAWDEPYVCSGDFASPEQIIPPEGVQDDAGRAIPWELCATMNNHWGYCSFDHTWKSSSMLVRKLVECVSKGGNMILNVGPDAKGNFPEESVKRLLEIGAWMKKNGDSIYGCGISEFPKPEWGRYTQKGNRVYAHVYEEPLGALPLYGISPDRIRRVTMLSDGSQVNRGEAWNTVLFPHIPFVSWGENPVYTWPLPDSVDTVLEIELKEKAE</sequence>
<keyword evidence="6" id="KW-0326">Glycosidase</keyword>
<comment type="function">
    <text evidence="1">Alpha-L-fucosidase is responsible for hydrolyzing the alpha-1,6-linked fucose joined to the reducing-end N-acetylglucosamine of the carbohydrate moieties of glycoproteins.</text>
</comment>
<dbReference type="Pfam" id="PF01120">
    <property type="entry name" value="Alpha_L_fucos"/>
    <property type="match status" value="1"/>
</dbReference>
<dbReference type="PANTHER" id="PTHR10030">
    <property type="entry name" value="ALPHA-L-FUCOSIDASE"/>
    <property type="match status" value="1"/>
</dbReference>
<keyword evidence="8" id="KW-1133">Transmembrane helix</keyword>
<proteinExistence type="inferred from homology"/>
<dbReference type="SMART" id="SM00812">
    <property type="entry name" value="Alpha_L_fucos"/>
    <property type="match status" value="1"/>
</dbReference>
<dbReference type="InterPro" id="IPR057739">
    <property type="entry name" value="Glyco_hydro_29_N"/>
</dbReference>
<feature type="domain" description="Glycoside hydrolase family 29 N-terminal" evidence="9">
    <location>
        <begin position="12"/>
        <end position="337"/>
    </location>
</feature>
<comment type="caution">
    <text evidence="10">The sequence shown here is derived from an EMBL/GenBank/DDBJ whole genome shotgun (WGS) entry which is preliminary data.</text>
</comment>
<evidence type="ECO:0000256" key="7">
    <source>
        <dbReference type="PIRSR" id="PIRSR001092-1"/>
    </source>
</evidence>
<organism evidence="10 11">
    <name type="scientific">Candidatus Eisenbergiella merdigallinarum</name>
    <dbReference type="NCBI Taxonomy" id="2838552"/>
    <lineage>
        <taxon>Bacteria</taxon>
        <taxon>Bacillati</taxon>
        <taxon>Bacillota</taxon>
        <taxon>Clostridia</taxon>
        <taxon>Lachnospirales</taxon>
        <taxon>Lachnospiraceae</taxon>
        <taxon>Eisenbergiella</taxon>
    </lineage>
</organism>
<keyword evidence="8" id="KW-0472">Membrane</keyword>
<evidence type="ECO:0000256" key="3">
    <source>
        <dbReference type="ARBA" id="ARBA00012662"/>
    </source>
</evidence>
<gene>
    <name evidence="10" type="ORF">H9763_10825</name>
</gene>
<evidence type="ECO:0000256" key="6">
    <source>
        <dbReference type="ARBA" id="ARBA00023295"/>
    </source>
</evidence>
<dbReference type="AlphaFoldDB" id="A0A9D2SDL8"/>
<dbReference type="GO" id="GO:0004560">
    <property type="term" value="F:alpha-L-fucosidase activity"/>
    <property type="evidence" value="ECO:0007669"/>
    <property type="project" value="InterPro"/>
</dbReference>